<dbReference type="EMBL" id="UYJE01003716">
    <property type="protein sequence ID" value="VDI21799.1"/>
    <property type="molecule type" value="Genomic_DNA"/>
</dbReference>
<keyword evidence="3" id="KW-1185">Reference proteome</keyword>
<reference evidence="2" key="1">
    <citation type="submission" date="2018-11" db="EMBL/GenBank/DDBJ databases">
        <authorList>
            <person name="Alioto T."/>
            <person name="Alioto T."/>
        </authorList>
    </citation>
    <scope>NUCLEOTIDE SEQUENCE</scope>
</reference>
<name>A0A8B6DP65_MYTGA</name>
<sequence>MDNLDSKHEGRIRKQNRSTSKDAKYAEPSEKPSPSVISTFTTDDRKRKRKTTAPSGLKTETSTRKLKTTAQFYAKSRKQSSEVGSDELENDDYEEHIPYGGQMYGAYPEEMRRFKCSNDHYIHSRSTIMDLYAEANEKAVAWVPPPPPPPPDPPNPHS</sequence>
<evidence type="ECO:0000256" key="1">
    <source>
        <dbReference type="SAM" id="MobiDB-lite"/>
    </source>
</evidence>
<accession>A0A8B6DP65</accession>
<comment type="caution">
    <text evidence="2">The sequence shown here is derived from an EMBL/GenBank/DDBJ whole genome shotgun (WGS) entry which is preliminary data.</text>
</comment>
<dbReference type="Proteomes" id="UP000596742">
    <property type="component" value="Unassembled WGS sequence"/>
</dbReference>
<gene>
    <name evidence="2" type="ORF">MGAL_10B013188</name>
</gene>
<feature type="region of interest" description="Disordered" evidence="1">
    <location>
        <begin position="1"/>
        <end position="101"/>
    </location>
</feature>
<proteinExistence type="predicted"/>
<evidence type="ECO:0000313" key="2">
    <source>
        <dbReference type="EMBL" id="VDI21799.1"/>
    </source>
</evidence>
<dbReference type="OrthoDB" id="10620095at2759"/>
<evidence type="ECO:0000313" key="3">
    <source>
        <dbReference type="Proteomes" id="UP000596742"/>
    </source>
</evidence>
<feature type="compositionally biased region" description="Acidic residues" evidence="1">
    <location>
        <begin position="84"/>
        <end position="94"/>
    </location>
</feature>
<dbReference type="AlphaFoldDB" id="A0A8B6DP65"/>
<organism evidence="2 3">
    <name type="scientific">Mytilus galloprovincialis</name>
    <name type="common">Mediterranean mussel</name>
    <dbReference type="NCBI Taxonomy" id="29158"/>
    <lineage>
        <taxon>Eukaryota</taxon>
        <taxon>Metazoa</taxon>
        <taxon>Spiralia</taxon>
        <taxon>Lophotrochozoa</taxon>
        <taxon>Mollusca</taxon>
        <taxon>Bivalvia</taxon>
        <taxon>Autobranchia</taxon>
        <taxon>Pteriomorphia</taxon>
        <taxon>Mytilida</taxon>
        <taxon>Mytiloidea</taxon>
        <taxon>Mytilidae</taxon>
        <taxon>Mytilinae</taxon>
        <taxon>Mytilus</taxon>
    </lineage>
</organism>
<protein>
    <submittedName>
        <fullName evidence="2">Uncharacterized protein</fullName>
    </submittedName>
</protein>
<feature type="compositionally biased region" description="Basic and acidic residues" evidence="1">
    <location>
        <begin position="19"/>
        <end position="30"/>
    </location>
</feature>